<evidence type="ECO:0000256" key="7">
    <source>
        <dbReference type="ARBA" id="ARBA00040104"/>
    </source>
</evidence>
<dbReference type="PANTHER" id="PTHR11661">
    <property type="entry name" value="60S RIBOSOMAL PROTEIN L12"/>
    <property type="match status" value="1"/>
</dbReference>
<keyword evidence="6 8" id="KW-0687">Ribonucleoprotein</keyword>
<dbReference type="HAMAP" id="MF_00736">
    <property type="entry name" value="Ribosomal_uL11"/>
    <property type="match status" value="1"/>
</dbReference>
<dbReference type="Pfam" id="PF00298">
    <property type="entry name" value="Ribosomal_L11"/>
    <property type="match status" value="1"/>
</dbReference>
<dbReference type="AlphaFoldDB" id="A0A835Z8X1"/>
<keyword evidence="12" id="KW-1185">Reference proteome</keyword>
<organism evidence="11 12">
    <name type="scientific">Tribonema minus</name>
    <dbReference type="NCBI Taxonomy" id="303371"/>
    <lineage>
        <taxon>Eukaryota</taxon>
        <taxon>Sar</taxon>
        <taxon>Stramenopiles</taxon>
        <taxon>Ochrophyta</taxon>
        <taxon>PX clade</taxon>
        <taxon>Xanthophyceae</taxon>
        <taxon>Tribonematales</taxon>
        <taxon>Tribonemataceae</taxon>
        <taxon>Tribonema</taxon>
    </lineage>
</organism>
<evidence type="ECO:0000256" key="6">
    <source>
        <dbReference type="ARBA" id="ARBA00023274"/>
    </source>
</evidence>
<dbReference type="GO" id="GO:0005762">
    <property type="term" value="C:mitochondrial large ribosomal subunit"/>
    <property type="evidence" value="ECO:0007669"/>
    <property type="project" value="TreeGrafter"/>
</dbReference>
<keyword evidence="4" id="KW-0694">RNA-binding</keyword>
<proteinExistence type="inferred from homology"/>
<dbReference type="Pfam" id="PF03946">
    <property type="entry name" value="Ribosomal_L11_N"/>
    <property type="match status" value="1"/>
</dbReference>
<comment type="similarity">
    <text evidence="1 8">Belongs to the universal ribosomal protein uL11 family.</text>
</comment>
<evidence type="ECO:0000313" key="11">
    <source>
        <dbReference type="EMBL" id="KAG5188791.1"/>
    </source>
</evidence>
<dbReference type="CDD" id="cd00349">
    <property type="entry name" value="Ribosomal_L11"/>
    <property type="match status" value="1"/>
</dbReference>
<evidence type="ECO:0000259" key="9">
    <source>
        <dbReference type="Pfam" id="PF00298"/>
    </source>
</evidence>
<evidence type="ECO:0000259" key="10">
    <source>
        <dbReference type="Pfam" id="PF03946"/>
    </source>
</evidence>
<evidence type="ECO:0000256" key="1">
    <source>
        <dbReference type="ARBA" id="ARBA00010537"/>
    </source>
</evidence>
<reference evidence="11" key="1">
    <citation type="submission" date="2021-02" db="EMBL/GenBank/DDBJ databases">
        <title>First Annotated Genome of the Yellow-green Alga Tribonema minus.</title>
        <authorList>
            <person name="Mahan K.M."/>
        </authorList>
    </citation>
    <scope>NUCLEOTIDE SEQUENCE</scope>
    <source>
        <strain evidence="11">UTEX B ZZ1240</strain>
    </source>
</reference>
<evidence type="ECO:0000256" key="3">
    <source>
        <dbReference type="ARBA" id="ARBA00022730"/>
    </source>
</evidence>
<evidence type="ECO:0000256" key="5">
    <source>
        <dbReference type="ARBA" id="ARBA00022980"/>
    </source>
</evidence>
<dbReference type="InterPro" id="IPR036796">
    <property type="entry name" value="Ribosomal_uL11_N_sf"/>
</dbReference>
<dbReference type="EMBL" id="JAFCMP010000064">
    <property type="protein sequence ID" value="KAG5188791.1"/>
    <property type="molecule type" value="Genomic_DNA"/>
</dbReference>
<dbReference type="SMART" id="SM00649">
    <property type="entry name" value="RL11"/>
    <property type="match status" value="1"/>
</dbReference>
<protein>
    <recommendedName>
        <fullName evidence="7">Large ribosomal subunit protein uL11m</fullName>
    </recommendedName>
</protein>
<keyword evidence="5 8" id="KW-0689">Ribosomal protein</keyword>
<dbReference type="InterPro" id="IPR000911">
    <property type="entry name" value="Ribosomal_uL11"/>
</dbReference>
<dbReference type="GO" id="GO:0070180">
    <property type="term" value="F:large ribosomal subunit rRNA binding"/>
    <property type="evidence" value="ECO:0007669"/>
    <property type="project" value="TreeGrafter"/>
</dbReference>
<dbReference type="FunFam" id="1.10.10.250:FF:000003">
    <property type="entry name" value="Mitochondrial ribosomal protein L11"/>
    <property type="match status" value="1"/>
</dbReference>
<dbReference type="OrthoDB" id="1091498at2759"/>
<dbReference type="Gene3D" id="1.10.10.250">
    <property type="entry name" value="Ribosomal protein L11, C-terminal domain"/>
    <property type="match status" value="1"/>
</dbReference>
<dbReference type="SUPFAM" id="SSF46906">
    <property type="entry name" value="Ribosomal protein L11, C-terminal domain"/>
    <property type="match status" value="1"/>
</dbReference>
<dbReference type="GO" id="GO:0006412">
    <property type="term" value="P:translation"/>
    <property type="evidence" value="ECO:0007669"/>
    <property type="project" value="InterPro"/>
</dbReference>
<keyword evidence="3" id="KW-0699">rRNA-binding</keyword>
<keyword evidence="2" id="KW-0488">Methylation</keyword>
<dbReference type="InterPro" id="IPR006519">
    <property type="entry name" value="Ribosomal_uL11_bac-typ"/>
</dbReference>
<dbReference type="InterPro" id="IPR036769">
    <property type="entry name" value="Ribosomal_uL11_C_sf"/>
</dbReference>
<dbReference type="InterPro" id="IPR020784">
    <property type="entry name" value="Ribosomal_uL11_N"/>
</dbReference>
<feature type="domain" description="Large ribosomal subunit protein uL11 C-terminal" evidence="9">
    <location>
        <begin position="70"/>
        <end position="140"/>
    </location>
</feature>
<evidence type="ECO:0000256" key="8">
    <source>
        <dbReference type="RuleBase" id="RU003978"/>
    </source>
</evidence>
<comment type="caution">
    <text evidence="11">The sequence shown here is derived from an EMBL/GenBank/DDBJ whole genome shotgun (WGS) entry which is preliminary data.</text>
</comment>
<dbReference type="FunFam" id="3.30.1550.10:FF:000006">
    <property type="entry name" value="50S ribosomal protein L11"/>
    <property type="match status" value="1"/>
</dbReference>
<dbReference type="Proteomes" id="UP000664859">
    <property type="component" value="Unassembled WGS sequence"/>
</dbReference>
<name>A0A835Z8X1_9STRA</name>
<accession>A0A835Z8X1</accession>
<sequence length="160" mass="17416">MSLVRTVRMRVPAGMAKPGPAIGQALGPLGINMMDFCKSFNAKTQHLLPDTPTPVVLSAFSNRTFEFVIKTPPTSWLLKRCAKIDKGAKMPGLEIVGSVGTKAIYEIAKIKARDQHLDWLPLDGIARSVASTALSMGLKIRDDMKAEDRAIAREQKAGKQ</sequence>
<evidence type="ECO:0000256" key="4">
    <source>
        <dbReference type="ARBA" id="ARBA00022884"/>
    </source>
</evidence>
<gene>
    <name evidence="11" type="ORF">JKP88DRAFT_234014</name>
</gene>
<evidence type="ECO:0000313" key="12">
    <source>
        <dbReference type="Proteomes" id="UP000664859"/>
    </source>
</evidence>
<dbReference type="InterPro" id="IPR020783">
    <property type="entry name" value="Ribosomal_uL11_C"/>
</dbReference>
<evidence type="ECO:0000256" key="2">
    <source>
        <dbReference type="ARBA" id="ARBA00022481"/>
    </source>
</evidence>
<dbReference type="NCBIfam" id="TIGR01632">
    <property type="entry name" value="L11_bact"/>
    <property type="match status" value="1"/>
</dbReference>
<feature type="domain" description="Large ribosomal subunit protein uL11 N-terminal" evidence="10">
    <location>
        <begin position="7"/>
        <end position="65"/>
    </location>
</feature>
<dbReference type="SUPFAM" id="SSF54747">
    <property type="entry name" value="Ribosomal L11/L12e N-terminal domain"/>
    <property type="match status" value="1"/>
</dbReference>
<dbReference type="Gene3D" id="3.30.1550.10">
    <property type="entry name" value="Ribosomal protein L11/L12, N-terminal domain"/>
    <property type="match status" value="1"/>
</dbReference>
<dbReference type="PANTHER" id="PTHR11661:SF1">
    <property type="entry name" value="LARGE RIBOSOMAL SUBUNIT PROTEIN UL11M"/>
    <property type="match status" value="1"/>
</dbReference>
<dbReference type="GO" id="GO:0003735">
    <property type="term" value="F:structural constituent of ribosome"/>
    <property type="evidence" value="ECO:0007669"/>
    <property type="project" value="InterPro"/>
</dbReference>